<evidence type="ECO:0000256" key="2">
    <source>
        <dbReference type="SAM" id="Phobius"/>
    </source>
</evidence>
<evidence type="ECO:0000313" key="5">
    <source>
        <dbReference type="Proteomes" id="UP001301012"/>
    </source>
</evidence>
<gene>
    <name evidence="4" type="ORF">QOZ84_09410</name>
</gene>
<dbReference type="EMBL" id="JASKYM010000003">
    <property type="protein sequence ID" value="MDK2563766.1"/>
    <property type="molecule type" value="Genomic_DNA"/>
</dbReference>
<dbReference type="Pfam" id="PF23750">
    <property type="entry name" value="RsgI_M"/>
    <property type="match status" value="1"/>
</dbReference>
<proteinExistence type="predicted"/>
<keyword evidence="2" id="KW-0472">Membrane</keyword>
<feature type="domain" description="Anti-sigma factor RsgI-like middle" evidence="3">
    <location>
        <begin position="95"/>
        <end position="228"/>
    </location>
</feature>
<protein>
    <recommendedName>
        <fullName evidence="3">Anti-sigma factor RsgI-like middle domain-containing protein</fullName>
    </recommendedName>
</protein>
<dbReference type="RefSeq" id="WP_284132702.1">
    <property type="nucleotide sequence ID" value="NZ_JASKYM010000003.1"/>
</dbReference>
<reference evidence="4 5" key="1">
    <citation type="submission" date="2023-05" db="EMBL/GenBank/DDBJ databases">
        <title>Rombocin, a short stable natural nisin variant, displays selective antimicrobial activity against Listeria monocytogenes and employs dual mode of action to kill target bacterial strains.</title>
        <authorList>
            <person name="Wambui J."/>
            <person name="Stephan R."/>
            <person name="Kuipers O.P."/>
        </authorList>
    </citation>
    <scope>NUCLEOTIDE SEQUENCE [LARGE SCALE GENOMIC DNA]</scope>
    <source>
        <strain evidence="4 5">RC002</strain>
    </source>
</reference>
<feature type="compositionally biased region" description="Polar residues" evidence="1">
    <location>
        <begin position="396"/>
        <end position="409"/>
    </location>
</feature>
<feature type="compositionally biased region" description="Low complexity" evidence="1">
    <location>
        <begin position="295"/>
        <end position="395"/>
    </location>
</feature>
<accession>A0ABT7ECU7</accession>
<name>A0ABT7ECU7_9FIRM</name>
<comment type="caution">
    <text evidence="4">The sequence shown here is derived from an EMBL/GenBank/DDBJ whole genome shotgun (WGS) entry which is preliminary data.</text>
</comment>
<evidence type="ECO:0000259" key="3">
    <source>
        <dbReference type="Pfam" id="PF23750"/>
    </source>
</evidence>
<organism evidence="4 5">
    <name type="scientific">Romboutsia sedimentorum</name>
    <dbReference type="NCBI Taxonomy" id="1368474"/>
    <lineage>
        <taxon>Bacteria</taxon>
        <taxon>Bacillati</taxon>
        <taxon>Bacillota</taxon>
        <taxon>Clostridia</taxon>
        <taxon>Peptostreptococcales</taxon>
        <taxon>Peptostreptococcaceae</taxon>
        <taxon>Romboutsia</taxon>
    </lineage>
</organism>
<feature type="region of interest" description="Disordered" evidence="1">
    <location>
        <begin position="286"/>
        <end position="427"/>
    </location>
</feature>
<sequence>MEDKLLDILDNLNISETSLLLEQDFDMHIDKNVKKRIMNSVKSRSQLQFENNKNILHKLKNIFSSLFVNRGFAMIMTIFILVTGTGRYISTTTPVAYVSLDINPSIELSINKFKKVISYEAYNSDGEILLDNNDKRNITVDKAISNIISSAISKKYLLDNNNSVITFATISNNLTIRKTLQTDLKNTVNNTLKSKSIEANIISSNTDFNKRLEAKNFGFTVSKYTLVEELKSLDSITVINDYKNISIINIENKILELRNNTSKDTNTNISDPKTKVDSVNEYSNKNINSEHTDRSTNNNSTTIKGNGNSNSSNNNSNSGSSNSSNNNSKGSNSNSSNGNSNSGNSNSSNGNSNGGKNNSANANSNSGKNNSANANNNSGKNDSTNNTDVDNNSHNRPNNHISPGHNNHQNINYGHSHHHNYNNYIEN</sequence>
<feature type="transmembrane region" description="Helical" evidence="2">
    <location>
        <begin position="67"/>
        <end position="89"/>
    </location>
</feature>
<evidence type="ECO:0000256" key="1">
    <source>
        <dbReference type="SAM" id="MobiDB-lite"/>
    </source>
</evidence>
<evidence type="ECO:0000313" key="4">
    <source>
        <dbReference type="EMBL" id="MDK2563766.1"/>
    </source>
</evidence>
<keyword evidence="5" id="KW-1185">Reference proteome</keyword>
<dbReference type="InterPro" id="IPR055431">
    <property type="entry name" value="RsgI_M"/>
</dbReference>
<keyword evidence="2" id="KW-1133">Transmembrane helix</keyword>
<keyword evidence="2" id="KW-0812">Transmembrane</keyword>
<dbReference type="Proteomes" id="UP001301012">
    <property type="component" value="Unassembled WGS sequence"/>
</dbReference>